<dbReference type="EMBL" id="PGCI01001125">
    <property type="protein sequence ID" value="PLW07506.1"/>
    <property type="molecule type" value="Genomic_DNA"/>
</dbReference>
<evidence type="ECO:0000313" key="12">
    <source>
        <dbReference type="EMBL" id="PLW07506.1"/>
    </source>
</evidence>
<reference evidence="16 17" key="1">
    <citation type="submission" date="2017-11" db="EMBL/GenBank/DDBJ databases">
        <title>De novo assembly and phasing of dikaryotic genomes from two isolates of Puccinia coronata f. sp. avenae, the causal agent of oat crown rust.</title>
        <authorList>
            <person name="Miller M.E."/>
            <person name="Zhang Y."/>
            <person name="Omidvar V."/>
            <person name="Sperschneider J."/>
            <person name="Schwessinger B."/>
            <person name="Raley C."/>
            <person name="Palmer J.M."/>
            <person name="Garnica D."/>
            <person name="Upadhyaya N."/>
            <person name="Rathjen J."/>
            <person name="Taylor J.M."/>
            <person name="Park R.F."/>
            <person name="Dodds P.N."/>
            <person name="Hirsch C.D."/>
            <person name="Kianian S.F."/>
            <person name="Figueroa M."/>
        </authorList>
    </citation>
    <scope>NUCLEOTIDE SEQUENCE [LARGE SCALE GENOMIC DNA]</scope>
    <source>
        <strain evidence="13">12NC29</strain>
        <strain evidence="15">12SD80</strain>
    </source>
</reference>
<keyword evidence="3 11" id="KW-0732">Signal</keyword>
<feature type="region of interest" description="Disordered" evidence="9">
    <location>
        <begin position="187"/>
        <end position="251"/>
    </location>
</feature>
<comment type="subcellular location">
    <subcellularLocation>
        <location evidence="1">Endoplasmic reticulum membrane</location>
        <topology evidence="1">Single-pass type I membrane protein</topology>
    </subcellularLocation>
</comment>
<evidence type="ECO:0000256" key="4">
    <source>
        <dbReference type="ARBA" id="ARBA00022824"/>
    </source>
</evidence>
<evidence type="ECO:0000256" key="3">
    <source>
        <dbReference type="ARBA" id="ARBA00022729"/>
    </source>
</evidence>
<comment type="similarity">
    <text evidence="8">Belongs to the IRC22 family.</text>
</comment>
<comment type="function">
    <text evidence="7">Is probably involved in a pathway contributing to genomic integrity.</text>
</comment>
<evidence type="ECO:0000313" key="15">
    <source>
        <dbReference type="EMBL" id="PLW45444.1"/>
    </source>
</evidence>
<proteinExistence type="inferred from homology"/>
<name>A0A2N5V618_9BASI</name>
<evidence type="ECO:0000256" key="10">
    <source>
        <dbReference type="SAM" id="Phobius"/>
    </source>
</evidence>
<dbReference type="Pfam" id="PF03896">
    <property type="entry name" value="TRAP_alpha"/>
    <property type="match status" value="1"/>
</dbReference>
<dbReference type="GO" id="GO:0005789">
    <property type="term" value="C:endoplasmic reticulum membrane"/>
    <property type="evidence" value="ECO:0007669"/>
    <property type="project" value="UniProtKB-SubCell"/>
</dbReference>
<dbReference type="Proteomes" id="UP000235388">
    <property type="component" value="Unassembled WGS sequence"/>
</dbReference>
<dbReference type="EMBL" id="PGCI01000048">
    <property type="protein sequence ID" value="PLW45444.1"/>
    <property type="molecule type" value="Genomic_DNA"/>
</dbReference>
<evidence type="ECO:0008006" key="18">
    <source>
        <dbReference type="Google" id="ProtNLM"/>
    </source>
</evidence>
<evidence type="ECO:0000256" key="8">
    <source>
        <dbReference type="ARBA" id="ARBA00038311"/>
    </source>
</evidence>
<gene>
    <name evidence="14" type="ORF">PCANC_14003</name>
    <name evidence="13" type="ORF">PCANC_22614</name>
    <name evidence="15" type="ORF">PCASD_05937</name>
    <name evidence="12" type="ORF">PCASD_23607</name>
</gene>
<evidence type="ECO:0000313" key="14">
    <source>
        <dbReference type="EMBL" id="PLW37002.1"/>
    </source>
</evidence>
<feature type="signal peptide" evidence="11">
    <location>
        <begin position="1"/>
        <end position="19"/>
    </location>
</feature>
<dbReference type="PANTHER" id="PTHR12924:SF0">
    <property type="entry name" value="TRANSLOCON-ASSOCIATED PROTEIN SUBUNIT ALPHA"/>
    <property type="match status" value="1"/>
</dbReference>
<keyword evidence="6 10" id="KW-0472">Membrane</keyword>
<dbReference type="PANTHER" id="PTHR12924">
    <property type="entry name" value="TRANSLOCON-ASSOCIATED PROTEIN, ALPHA SUBUNIT"/>
    <property type="match status" value="1"/>
</dbReference>
<sequence length="251" mass="27844">MNLLKNLASLTVLISSVSSTLTPEKLEISAAFPPDNQFGIVFNGQPNKILLKILNLGSDPVEDVMRIHQVWNEFREIGGKERLLKKGVPILSKRLLPPKLEPYIIPYMLNAEEREGNVGLRIWVEWSGPKGKKHRSMAYDSTVTIQEPPTRWFDPQLILLYIILGATFGGIGYMVYTSYVVPAKPTRSLKPKRSVEGSLQPSSKVSTPTGGAYEEEWIPAGHSVRSSKKTGTETGGDESSGAEGKARRRKR</sequence>
<evidence type="ECO:0000313" key="13">
    <source>
        <dbReference type="EMBL" id="PLW08543.1"/>
    </source>
</evidence>
<dbReference type="EMBL" id="PGCJ01000230">
    <property type="protein sequence ID" value="PLW37002.1"/>
    <property type="molecule type" value="Genomic_DNA"/>
</dbReference>
<keyword evidence="5 10" id="KW-1133">Transmembrane helix</keyword>
<protein>
    <recommendedName>
        <fullName evidence="18">Translocon-associated protein subunit alpha</fullName>
    </recommendedName>
</protein>
<dbReference type="InterPro" id="IPR005595">
    <property type="entry name" value="TRAP_alpha"/>
</dbReference>
<comment type="caution">
    <text evidence="15">The sequence shown here is derived from an EMBL/GenBank/DDBJ whole genome shotgun (WGS) entry which is preliminary data.</text>
</comment>
<feature type="compositionally biased region" description="Polar residues" evidence="9">
    <location>
        <begin position="197"/>
        <end position="209"/>
    </location>
</feature>
<dbReference type="OrthoDB" id="1926781at2759"/>
<keyword evidence="4" id="KW-0256">Endoplasmic reticulum</keyword>
<dbReference type="EMBL" id="PGCJ01001155">
    <property type="protein sequence ID" value="PLW08543.1"/>
    <property type="molecule type" value="Genomic_DNA"/>
</dbReference>
<keyword evidence="16" id="KW-1185">Reference proteome</keyword>
<evidence type="ECO:0000256" key="9">
    <source>
        <dbReference type="SAM" id="MobiDB-lite"/>
    </source>
</evidence>
<evidence type="ECO:0000313" key="17">
    <source>
        <dbReference type="Proteomes" id="UP000235392"/>
    </source>
</evidence>
<evidence type="ECO:0000313" key="16">
    <source>
        <dbReference type="Proteomes" id="UP000235388"/>
    </source>
</evidence>
<evidence type="ECO:0000256" key="6">
    <source>
        <dbReference type="ARBA" id="ARBA00023136"/>
    </source>
</evidence>
<keyword evidence="2 10" id="KW-0812">Transmembrane</keyword>
<accession>A0A2N5V618</accession>
<evidence type="ECO:0000256" key="5">
    <source>
        <dbReference type="ARBA" id="ARBA00022989"/>
    </source>
</evidence>
<evidence type="ECO:0000256" key="11">
    <source>
        <dbReference type="SAM" id="SignalP"/>
    </source>
</evidence>
<feature type="chain" id="PRO_5015083977" description="Translocon-associated protein subunit alpha" evidence="11">
    <location>
        <begin position="20"/>
        <end position="251"/>
    </location>
</feature>
<dbReference type="AlphaFoldDB" id="A0A2N5V618"/>
<evidence type="ECO:0000256" key="1">
    <source>
        <dbReference type="ARBA" id="ARBA00004115"/>
    </source>
</evidence>
<feature type="transmembrane region" description="Helical" evidence="10">
    <location>
        <begin position="158"/>
        <end position="181"/>
    </location>
</feature>
<organism evidence="15 17">
    <name type="scientific">Puccinia coronata f. sp. avenae</name>
    <dbReference type="NCBI Taxonomy" id="200324"/>
    <lineage>
        <taxon>Eukaryota</taxon>
        <taxon>Fungi</taxon>
        <taxon>Dikarya</taxon>
        <taxon>Basidiomycota</taxon>
        <taxon>Pucciniomycotina</taxon>
        <taxon>Pucciniomycetes</taxon>
        <taxon>Pucciniales</taxon>
        <taxon>Pucciniaceae</taxon>
        <taxon>Puccinia</taxon>
    </lineage>
</organism>
<dbReference type="Proteomes" id="UP000235392">
    <property type="component" value="Unassembled WGS sequence"/>
</dbReference>
<evidence type="ECO:0000256" key="2">
    <source>
        <dbReference type="ARBA" id="ARBA00022692"/>
    </source>
</evidence>
<evidence type="ECO:0000256" key="7">
    <source>
        <dbReference type="ARBA" id="ARBA00037565"/>
    </source>
</evidence>